<feature type="compositionally biased region" description="Basic and acidic residues" evidence="1">
    <location>
        <begin position="190"/>
        <end position="207"/>
    </location>
</feature>
<feature type="compositionally biased region" description="Acidic residues" evidence="1">
    <location>
        <begin position="208"/>
        <end position="247"/>
    </location>
</feature>
<evidence type="ECO:0000313" key="2">
    <source>
        <dbReference type="EnsemblMetazoa" id="MDOA007713-PB"/>
    </source>
</evidence>
<dbReference type="OrthoDB" id="250548at2759"/>
<dbReference type="EnsemblMetazoa" id="MDOA007713-RB">
    <property type="protein sequence ID" value="MDOA007713-PB"/>
    <property type="gene ID" value="MDOA007713"/>
</dbReference>
<gene>
    <name evidence="2" type="primary">101891086</name>
</gene>
<dbReference type="AlphaFoldDB" id="A0A1I8MRJ1"/>
<sequence length="329" mass="38341">MSTQRGNASRTRAQKHKNRTVFKNDLHDKTPLQKRLNSLHISEVCQHCKGVIEWKIKYKKYKPLTQPKTCTKCQQKKIRKAYHVLCRDCALDARVCAKCLKSAEEVEIEPPQPTPEEELKLKVEMERLIKSFPERKRRAFLRYMEKGKKDKVEDGDAENQEEKESAENGGQEENGDEGDTKPKAKPRIPHTRDELLQKIEQLKLKDNDDNEFDFDSDEEDYSSDEFSDDDDDEEDYSSDEKDGDAENQEEKETAENGGQEENGDEGDIKPKAKPRIPHTRDELLQKIEQLKLKDNDDNEFDFDSDEEDYSSDEFSDDDDDEEDYSSDEK</sequence>
<evidence type="ECO:0000256" key="1">
    <source>
        <dbReference type="SAM" id="MobiDB-lite"/>
    </source>
</evidence>
<proteinExistence type="predicted"/>
<dbReference type="VEuPathDB" id="VectorBase:MDOMA2_002498"/>
<feature type="compositionally biased region" description="Acidic residues" evidence="1">
    <location>
        <begin position="296"/>
        <end position="329"/>
    </location>
</feature>
<feature type="region of interest" description="Disordered" evidence="1">
    <location>
        <begin position="148"/>
        <end position="329"/>
    </location>
</feature>
<dbReference type="VEuPathDB" id="VectorBase:MDOA007713"/>
<dbReference type="eggNOG" id="KOG3241">
    <property type="taxonomic scope" value="Eukaryota"/>
</dbReference>
<protein>
    <submittedName>
        <fullName evidence="2">Uncharacterized protein</fullName>
    </submittedName>
</protein>
<organism evidence="2">
    <name type="scientific">Musca domestica</name>
    <name type="common">House fly</name>
    <dbReference type="NCBI Taxonomy" id="7370"/>
    <lineage>
        <taxon>Eukaryota</taxon>
        <taxon>Metazoa</taxon>
        <taxon>Ecdysozoa</taxon>
        <taxon>Arthropoda</taxon>
        <taxon>Hexapoda</taxon>
        <taxon>Insecta</taxon>
        <taxon>Pterygota</taxon>
        <taxon>Neoptera</taxon>
        <taxon>Endopterygota</taxon>
        <taxon>Diptera</taxon>
        <taxon>Brachycera</taxon>
        <taxon>Muscomorpha</taxon>
        <taxon>Muscoidea</taxon>
        <taxon>Muscidae</taxon>
        <taxon>Musca</taxon>
    </lineage>
</organism>
<dbReference type="InterPro" id="IPR019351">
    <property type="entry name" value="DUF2039"/>
</dbReference>
<dbReference type="PANTHER" id="PTHR22876">
    <property type="entry name" value="ZGC:101016"/>
    <property type="match status" value="1"/>
</dbReference>
<accession>A0A1I8MRJ1</accession>
<reference evidence="2" key="1">
    <citation type="submission" date="2020-05" db="UniProtKB">
        <authorList>
            <consortium name="EnsemblMetazoa"/>
        </authorList>
    </citation>
    <scope>IDENTIFICATION</scope>
    <source>
        <strain evidence="2">Aabys</strain>
    </source>
</reference>
<name>A0A1I8MRJ1_MUSDO</name>
<feature type="compositionally biased region" description="Basic and acidic residues" evidence="1">
    <location>
        <begin position="278"/>
        <end position="295"/>
    </location>
</feature>
<feature type="compositionally biased region" description="Basic and acidic residues" evidence="1">
    <location>
        <begin position="148"/>
        <end position="166"/>
    </location>
</feature>
<dbReference type="Pfam" id="PF10217">
    <property type="entry name" value="DUF2039"/>
    <property type="match status" value="1"/>
</dbReference>
<dbReference type="PANTHER" id="PTHR22876:SF5">
    <property type="entry name" value="CHROMOSOME 9 OPEN READING FRAME 85"/>
    <property type="match status" value="1"/>
</dbReference>